<evidence type="ECO:0000256" key="1">
    <source>
        <dbReference type="ARBA" id="ARBA00023075"/>
    </source>
</evidence>
<dbReference type="InterPro" id="IPR006058">
    <property type="entry name" value="2Fe2S_fd_BS"/>
</dbReference>
<dbReference type="GO" id="GO:0051537">
    <property type="term" value="F:2 iron, 2 sulfur cluster binding"/>
    <property type="evidence" value="ECO:0007669"/>
    <property type="project" value="InterPro"/>
</dbReference>
<name>A0AA42BK70_9ALTE</name>
<comment type="caution">
    <text evidence="3">The sequence shown here is derived from an EMBL/GenBank/DDBJ whole genome shotgun (WGS) entry which is preliminary data.</text>
</comment>
<dbReference type="InterPro" id="IPR001041">
    <property type="entry name" value="2Fe-2S_ferredoxin-type"/>
</dbReference>
<dbReference type="NCBIfam" id="NF007985">
    <property type="entry name" value="PRK10713.1"/>
    <property type="match status" value="1"/>
</dbReference>
<keyword evidence="4" id="KW-1185">Reference proteome</keyword>
<dbReference type="Gene3D" id="3.10.20.30">
    <property type="match status" value="1"/>
</dbReference>
<dbReference type="PROSITE" id="PS00197">
    <property type="entry name" value="2FE2S_FER_1"/>
    <property type="match status" value="1"/>
</dbReference>
<sequence length="79" mass="8808">MIRLSDGSAFSSSKDTILEDLEENNVTLEYHCREGFCGACRCKLISGEVDYTIDPLAFIDDDEILPCCTIPLTDIMLDI</sequence>
<organism evidence="3 4">
    <name type="scientific">Opacimonas viscosa</name>
    <dbReference type="NCBI Taxonomy" id="2961944"/>
    <lineage>
        <taxon>Bacteria</taxon>
        <taxon>Pseudomonadati</taxon>
        <taxon>Pseudomonadota</taxon>
        <taxon>Gammaproteobacteria</taxon>
        <taxon>Alteromonadales</taxon>
        <taxon>Alteromonadaceae</taxon>
        <taxon>Opacimonas</taxon>
    </lineage>
</organism>
<dbReference type="InterPro" id="IPR012675">
    <property type="entry name" value="Beta-grasp_dom_sf"/>
</dbReference>
<reference evidence="3" key="1">
    <citation type="submission" date="2022-07" db="EMBL/GenBank/DDBJ databases">
        <title>Characterization of the Novel Bacterium Alteromonas immobilis LMIT006 and Alteromonas gregis LMIT007.</title>
        <authorList>
            <person name="Lin X."/>
        </authorList>
    </citation>
    <scope>NUCLEOTIDE SEQUENCE</scope>
    <source>
        <strain evidence="3">LMIT007</strain>
    </source>
</reference>
<keyword evidence="1" id="KW-0830">Ubiquinone</keyword>
<gene>
    <name evidence="3" type="primary">yfaE</name>
    <name evidence="3" type="ORF">NLF92_00460</name>
</gene>
<dbReference type="CDD" id="cd00207">
    <property type="entry name" value="fer2"/>
    <property type="match status" value="1"/>
</dbReference>
<dbReference type="EMBL" id="JANATA010000001">
    <property type="protein sequence ID" value="MCP3427418.1"/>
    <property type="molecule type" value="Genomic_DNA"/>
</dbReference>
<protein>
    <submittedName>
        <fullName evidence="3">Class I ribonucleotide reductase maintenance protein YfaE</fullName>
    </submittedName>
</protein>
<dbReference type="SUPFAM" id="SSF54292">
    <property type="entry name" value="2Fe-2S ferredoxin-like"/>
    <property type="match status" value="1"/>
</dbReference>
<evidence type="ECO:0000313" key="4">
    <source>
        <dbReference type="Proteomes" id="UP001165413"/>
    </source>
</evidence>
<evidence type="ECO:0000313" key="3">
    <source>
        <dbReference type="EMBL" id="MCP3427418.1"/>
    </source>
</evidence>
<feature type="domain" description="2Fe-2S ferredoxin-type" evidence="2">
    <location>
        <begin position="1"/>
        <end position="79"/>
    </location>
</feature>
<dbReference type="InterPro" id="IPR036010">
    <property type="entry name" value="2Fe-2S_ferredoxin-like_sf"/>
</dbReference>
<accession>A0AA42BK70</accession>
<proteinExistence type="predicted"/>
<dbReference type="PROSITE" id="PS51085">
    <property type="entry name" value="2FE2S_FER_2"/>
    <property type="match status" value="1"/>
</dbReference>
<evidence type="ECO:0000259" key="2">
    <source>
        <dbReference type="PROSITE" id="PS51085"/>
    </source>
</evidence>
<dbReference type="AlphaFoldDB" id="A0AA42BK70"/>
<dbReference type="Proteomes" id="UP001165413">
    <property type="component" value="Unassembled WGS sequence"/>
</dbReference>
<dbReference type="Pfam" id="PF00111">
    <property type="entry name" value="Fer2"/>
    <property type="match status" value="1"/>
</dbReference>